<evidence type="ECO:0000313" key="9">
    <source>
        <dbReference type="EMBL" id="EYF00759.1"/>
    </source>
</evidence>
<evidence type="ECO:0000256" key="2">
    <source>
        <dbReference type="ARBA" id="ARBA00013194"/>
    </source>
</evidence>
<evidence type="ECO:0000259" key="8">
    <source>
        <dbReference type="PROSITE" id="PS50198"/>
    </source>
</evidence>
<evidence type="ECO:0000313" key="10">
    <source>
        <dbReference type="Proteomes" id="UP000019678"/>
    </source>
</evidence>
<feature type="domain" description="PpiC" evidence="8">
    <location>
        <begin position="69"/>
        <end position="176"/>
    </location>
</feature>
<evidence type="ECO:0000256" key="4">
    <source>
        <dbReference type="ARBA" id="ARBA00023235"/>
    </source>
</evidence>
<feature type="chain" id="PRO_5001499907" description="peptidylprolyl isomerase" evidence="7">
    <location>
        <begin position="34"/>
        <end position="176"/>
    </location>
</feature>
<feature type="compositionally biased region" description="Basic and acidic residues" evidence="6">
    <location>
        <begin position="86"/>
        <end position="99"/>
    </location>
</feature>
<comment type="caution">
    <text evidence="9">The sequence shown here is derived from an EMBL/GenBank/DDBJ whole genome shotgun (WGS) entry which is preliminary data.</text>
</comment>
<dbReference type="PROSITE" id="PS50198">
    <property type="entry name" value="PPIC_PPIASE_2"/>
    <property type="match status" value="1"/>
</dbReference>
<dbReference type="SUPFAM" id="SSF54534">
    <property type="entry name" value="FKBP-like"/>
    <property type="match status" value="1"/>
</dbReference>
<organism evidence="9 10">
    <name type="scientific">Chondromyces apiculatus DSM 436</name>
    <dbReference type="NCBI Taxonomy" id="1192034"/>
    <lineage>
        <taxon>Bacteria</taxon>
        <taxon>Pseudomonadati</taxon>
        <taxon>Myxococcota</taxon>
        <taxon>Polyangia</taxon>
        <taxon>Polyangiales</taxon>
        <taxon>Polyangiaceae</taxon>
        <taxon>Chondromyces</taxon>
    </lineage>
</organism>
<dbReference type="OrthoDB" id="14196at2"/>
<keyword evidence="3 5" id="KW-0697">Rotamase</keyword>
<dbReference type="Gene3D" id="3.10.50.40">
    <property type="match status" value="1"/>
</dbReference>
<dbReference type="RefSeq" id="WP_052376770.1">
    <property type="nucleotide sequence ID" value="NZ_ASRX01000099.1"/>
</dbReference>
<proteinExistence type="predicted"/>
<feature type="region of interest" description="Disordered" evidence="6">
    <location>
        <begin position="80"/>
        <end position="99"/>
    </location>
</feature>
<evidence type="ECO:0000256" key="1">
    <source>
        <dbReference type="ARBA" id="ARBA00000971"/>
    </source>
</evidence>
<accession>A0A017SUV1</accession>
<keyword evidence="7" id="KW-0732">Signal</keyword>
<dbReference type="InterPro" id="IPR051370">
    <property type="entry name" value="PPIase_Pin1"/>
</dbReference>
<dbReference type="STRING" id="1192034.CAP_9037"/>
<dbReference type="PANTHER" id="PTHR10657">
    <property type="entry name" value="PEPTIDYL-PROLYL CIS-TRANS ISOMERASE"/>
    <property type="match status" value="1"/>
</dbReference>
<gene>
    <name evidence="9" type="ORF">CAP_9037</name>
</gene>
<feature type="signal peptide" evidence="7">
    <location>
        <begin position="1"/>
        <end position="33"/>
    </location>
</feature>
<keyword evidence="4 5" id="KW-0413">Isomerase</keyword>
<dbReference type="InterPro" id="IPR000297">
    <property type="entry name" value="PPIase_PpiC"/>
</dbReference>
<dbReference type="Pfam" id="PF13616">
    <property type="entry name" value="Rotamase_3"/>
    <property type="match status" value="1"/>
</dbReference>
<dbReference type="eggNOG" id="COG0760">
    <property type="taxonomic scope" value="Bacteria"/>
</dbReference>
<evidence type="ECO:0000256" key="6">
    <source>
        <dbReference type="SAM" id="MobiDB-lite"/>
    </source>
</evidence>
<keyword evidence="10" id="KW-1185">Reference proteome</keyword>
<evidence type="ECO:0000256" key="5">
    <source>
        <dbReference type="PROSITE-ProRule" id="PRU00278"/>
    </source>
</evidence>
<reference evidence="9 10" key="1">
    <citation type="submission" date="2013-05" db="EMBL/GenBank/DDBJ databases">
        <title>Genome assembly of Chondromyces apiculatus DSM 436.</title>
        <authorList>
            <person name="Sharma G."/>
            <person name="Khatri I."/>
            <person name="Kaur C."/>
            <person name="Mayilraj S."/>
            <person name="Subramanian S."/>
        </authorList>
    </citation>
    <scope>NUCLEOTIDE SEQUENCE [LARGE SCALE GENOMIC DNA]</scope>
    <source>
        <strain evidence="9 10">DSM 436</strain>
    </source>
</reference>
<sequence length="176" mass="19183">MRRPPSRALAAAPLACALALLALSALPACSTLATSPDWVGGGLITSAPIREAEQDAEIERERKRVASQPQKIGARHALIMHRQSKSRPDDITRTRDEAKQRAQEALLKVRGGMKFEEMVAEYSDEPGAPERGGDLGIFDRSTMVKAFSDAAFSLKVGEISEVIESPFGFHIIQRTE</sequence>
<dbReference type="Proteomes" id="UP000019678">
    <property type="component" value="Unassembled WGS sequence"/>
</dbReference>
<protein>
    <recommendedName>
        <fullName evidence="2">peptidylprolyl isomerase</fullName>
        <ecNumber evidence="2">5.2.1.8</ecNumber>
    </recommendedName>
</protein>
<dbReference type="EC" id="5.2.1.8" evidence="2"/>
<dbReference type="AlphaFoldDB" id="A0A017SUV1"/>
<dbReference type="InterPro" id="IPR046357">
    <property type="entry name" value="PPIase_dom_sf"/>
</dbReference>
<comment type="catalytic activity">
    <reaction evidence="1">
        <text>[protein]-peptidylproline (omega=180) = [protein]-peptidylproline (omega=0)</text>
        <dbReference type="Rhea" id="RHEA:16237"/>
        <dbReference type="Rhea" id="RHEA-COMP:10747"/>
        <dbReference type="Rhea" id="RHEA-COMP:10748"/>
        <dbReference type="ChEBI" id="CHEBI:83833"/>
        <dbReference type="ChEBI" id="CHEBI:83834"/>
        <dbReference type="EC" id="5.2.1.8"/>
    </reaction>
</comment>
<evidence type="ECO:0000256" key="7">
    <source>
        <dbReference type="SAM" id="SignalP"/>
    </source>
</evidence>
<name>A0A017SUV1_9BACT</name>
<evidence type="ECO:0000256" key="3">
    <source>
        <dbReference type="ARBA" id="ARBA00023110"/>
    </source>
</evidence>
<dbReference type="EMBL" id="ASRX01000099">
    <property type="protein sequence ID" value="EYF00759.1"/>
    <property type="molecule type" value="Genomic_DNA"/>
</dbReference>
<dbReference type="PANTHER" id="PTHR10657:SF4">
    <property type="entry name" value="PEPTIDYL-PROLYL CIS-TRANS ISOMERASE-RELATED"/>
    <property type="match status" value="1"/>
</dbReference>
<dbReference type="GO" id="GO:0003755">
    <property type="term" value="F:peptidyl-prolyl cis-trans isomerase activity"/>
    <property type="evidence" value="ECO:0007669"/>
    <property type="project" value="UniProtKB-KW"/>
</dbReference>